<dbReference type="AlphaFoldDB" id="A0A1U9K6N3"/>
<evidence type="ECO:0000313" key="1">
    <source>
        <dbReference type="EMBL" id="AQS55694.1"/>
    </source>
</evidence>
<proteinExistence type="predicted"/>
<name>A0A1U9K6N3_9BACL</name>
<dbReference type="Proteomes" id="UP000188603">
    <property type="component" value="Chromosome"/>
</dbReference>
<dbReference type="EMBL" id="CP019699">
    <property type="protein sequence ID" value="AQS55694.1"/>
    <property type="molecule type" value="Genomic_DNA"/>
</dbReference>
<protein>
    <submittedName>
        <fullName evidence="1">Uncharacterized protein</fullName>
    </submittedName>
</protein>
<evidence type="ECO:0000313" key="2">
    <source>
        <dbReference type="Proteomes" id="UP000188603"/>
    </source>
</evidence>
<accession>A0A1U9K6N3</accession>
<dbReference type="OrthoDB" id="2595278at2"/>
<organism evidence="1 2">
    <name type="scientific">Novibacillus thermophilus</name>
    <dbReference type="NCBI Taxonomy" id="1471761"/>
    <lineage>
        <taxon>Bacteria</taxon>
        <taxon>Bacillati</taxon>
        <taxon>Bacillota</taxon>
        <taxon>Bacilli</taxon>
        <taxon>Bacillales</taxon>
        <taxon>Thermoactinomycetaceae</taxon>
        <taxon>Novibacillus</taxon>
    </lineage>
</organism>
<gene>
    <name evidence="1" type="ORF">B0W44_07720</name>
</gene>
<dbReference type="STRING" id="1471761.B0W44_07720"/>
<keyword evidence="2" id="KW-1185">Reference proteome</keyword>
<dbReference type="KEGG" id="ntr:B0W44_07720"/>
<sequence length="273" mass="32837">MLNAVSLLEEFVESGDYREWKQAEHELSIVRNEFKRFLKEDEMRRDFSQMGINLVAKYRRIPVYEVDHEGLNRYLHENYGLLIPVSTLDTGIRKDNPELWEALGDYQLPNEWYVRFTPNKAGRAEKEDVDYSLNLRELSNAFYDLSERVESYKKTYEDIREKLMKDKELQLSRKVQTKFGSVSMQAKRPEFDMKRILQEYGEDFLIHHARVRMKELDHFIERGYIRKHETDQFRKVTDIRLAFIVQKLDAEQRQLEMLDRRTNRMVEALRGIG</sequence>
<reference evidence="1 2" key="1">
    <citation type="journal article" date="2015" name="Int. J. Syst. Evol. Microbiol.">
        <title>Novibacillus thermophilus gen. nov., sp. nov., a Gram-staining-negative and moderately thermophilic member of the family Thermoactinomycetaceae.</title>
        <authorList>
            <person name="Yang G."/>
            <person name="Chen J."/>
            <person name="Zhou S."/>
        </authorList>
    </citation>
    <scope>NUCLEOTIDE SEQUENCE [LARGE SCALE GENOMIC DNA]</scope>
    <source>
        <strain evidence="1 2">SG-1</strain>
    </source>
</reference>
<dbReference type="RefSeq" id="WP_077719561.1">
    <property type="nucleotide sequence ID" value="NZ_CP019699.1"/>
</dbReference>